<dbReference type="EMBL" id="CAUOFW020003203">
    <property type="protein sequence ID" value="CAK9158561.1"/>
    <property type="molecule type" value="Genomic_DNA"/>
</dbReference>
<dbReference type="Proteomes" id="UP001642360">
    <property type="component" value="Unassembled WGS sequence"/>
</dbReference>
<reference evidence="2 3" key="1">
    <citation type="submission" date="2024-02" db="EMBL/GenBank/DDBJ databases">
        <authorList>
            <person name="Vignale AGUSTIN F."/>
            <person name="Sosa J E."/>
            <person name="Modenutti C."/>
        </authorList>
    </citation>
    <scope>NUCLEOTIDE SEQUENCE [LARGE SCALE GENOMIC DNA]</scope>
</reference>
<evidence type="ECO:0000256" key="1">
    <source>
        <dbReference type="SAM" id="MobiDB-lite"/>
    </source>
</evidence>
<feature type="region of interest" description="Disordered" evidence="1">
    <location>
        <begin position="15"/>
        <end position="38"/>
    </location>
</feature>
<comment type="caution">
    <text evidence="2">The sequence shown here is derived from an EMBL/GenBank/DDBJ whole genome shotgun (WGS) entry which is preliminary data.</text>
</comment>
<evidence type="ECO:0000313" key="3">
    <source>
        <dbReference type="Proteomes" id="UP001642360"/>
    </source>
</evidence>
<gene>
    <name evidence="2" type="ORF">ILEXP_LOCUS27212</name>
</gene>
<name>A0ABC8SRN4_9AQUA</name>
<accession>A0ABC8SRN4</accession>
<feature type="region of interest" description="Disordered" evidence="1">
    <location>
        <begin position="85"/>
        <end position="105"/>
    </location>
</feature>
<protein>
    <submittedName>
        <fullName evidence="2">Uncharacterized protein</fullName>
    </submittedName>
</protein>
<dbReference type="AlphaFoldDB" id="A0ABC8SRN4"/>
<proteinExistence type="predicted"/>
<keyword evidence="3" id="KW-1185">Reference proteome</keyword>
<sequence>MGNDRRCSVSVLYSPFTSAPPPMKPQRHTTGDAIPDPTLDHSLLLIQQDPLASSSSAHNRLLPPLHPLPQSHNFALFPNHIHQRHTQKGPFSTNRTHHMFDEVYH</sequence>
<organism evidence="2 3">
    <name type="scientific">Ilex paraguariensis</name>
    <name type="common">yerba mate</name>
    <dbReference type="NCBI Taxonomy" id="185542"/>
    <lineage>
        <taxon>Eukaryota</taxon>
        <taxon>Viridiplantae</taxon>
        <taxon>Streptophyta</taxon>
        <taxon>Embryophyta</taxon>
        <taxon>Tracheophyta</taxon>
        <taxon>Spermatophyta</taxon>
        <taxon>Magnoliopsida</taxon>
        <taxon>eudicotyledons</taxon>
        <taxon>Gunneridae</taxon>
        <taxon>Pentapetalae</taxon>
        <taxon>asterids</taxon>
        <taxon>campanulids</taxon>
        <taxon>Aquifoliales</taxon>
        <taxon>Aquifoliaceae</taxon>
        <taxon>Ilex</taxon>
    </lineage>
</organism>
<evidence type="ECO:0000313" key="2">
    <source>
        <dbReference type="EMBL" id="CAK9158561.1"/>
    </source>
</evidence>